<dbReference type="RefSeq" id="WP_093920725.1">
    <property type="nucleotide sequence ID" value="NZ_FONW01000009.1"/>
</dbReference>
<dbReference type="Proteomes" id="UP000198964">
    <property type="component" value="Unassembled WGS sequence"/>
</dbReference>
<keyword evidence="1" id="KW-1133">Transmembrane helix</keyword>
<sequence length="86" mass="9943">MKLLLVTLLVFLINLPFGALRAKHKKFTLMWWIYIHIPVPFVILLRIYSDIGFALYTYPLLVGAFFGGQLIGRKYLARKKDSSNKA</sequence>
<keyword evidence="1" id="KW-0472">Membrane</keyword>
<dbReference type="STRING" id="655355.SAMN05216283_10929"/>
<evidence type="ECO:0000313" key="3">
    <source>
        <dbReference type="Proteomes" id="UP000198964"/>
    </source>
</evidence>
<feature type="transmembrane region" description="Helical" evidence="1">
    <location>
        <begin position="31"/>
        <end position="48"/>
    </location>
</feature>
<protein>
    <submittedName>
        <fullName evidence="2">Uncharacterized protein</fullName>
    </submittedName>
</protein>
<reference evidence="2 3" key="1">
    <citation type="submission" date="2016-10" db="EMBL/GenBank/DDBJ databases">
        <authorList>
            <person name="de Groot N.N."/>
        </authorList>
    </citation>
    <scope>NUCLEOTIDE SEQUENCE [LARGE SCALE GENOMIC DNA]</scope>
    <source>
        <strain evidence="2 3">CGMCC 1.9156</strain>
    </source>
</reference>
<keyword evidence="1" id="KW-0812">Transmembrane</keyword>
<name>A0A1I2JMS2_9BACT</name>
<evidence type="ECO:0000256" key="1">
    <source>
        <dbReference type="SAM" id="Phobius"/>
    </source>
</evidence>
<organism evidence="2 3">
    <name type="scientific">Sunxiuqinia elliptica</name>
    <dbReference type="NCBI Taxonomy" id="655355"/>
    <lineage>
        <taxon>Bacteria</taxon>
        <taxon>Pseudomonadati</taxon>
        <taxon>Bacteroidota</taxon>
        <taxon>Bacteroidia</taxon>
        <taxon>Marinilabiliales</taxon>
        <taxon>Prolixibacteraceae</taxon>
        <taxon>Sunxiuqinia</taxon>
    </lineage>
</organism>
<feature type="transmembrane region" description="Helical" evidence="1">
    <location>
        <begin position="55"/>
        <end position="72"/>
    </location>
</feature>
<dbReference type="EMBL" id="FONW01000009">
    <property type="protein sequence ID" value="SFF55203.1"/>
    <property type="molecule type" value="Genomic_DNA"/>
</dbReference>
<accession>A0A1I2JMS2</accession>
<dbReference type="AlphaFoldDB" id="A0A1I2JMS2"/>
<proteinExistence type="predicted"/>
<evidence type="ECO:0000313" key="2">
    <source>
        <dbReference type="EMBL" id="SFF55203.1"/>
    </source>
</evidence>
<gene>
    <name evidence="2" type="ORF">SAMN05216283_10929</name>
</gene>
<keyword evidence="3" id="KW-1185">Reference proteome</keyword>